<dbReference type="EMBL" id="CADEAL010004102">
    <property type="protein sequence ID" value="CAB1451783.1"/>
    <property type="molecule type" value="Genomic_DNA"/>
</dbReference>
<sequence>MEPQNKASEKLLSIQSSVRGQRESFWETHKSEQLAHHLPSSVTEHCIMVILCFEAIKTSSLHFSFYSCYSGGLSSSPVSLSGVDNSALTVAPVESAAGPIAHNPAAKRSAKALLRTHEAAAPYVPSFHTMSVSAGAR</sequence>
<accession>A0A9N7Z129</accession>
<proteinExistence type="predicted"/>
<evidence type="ECO:0000313" key="2">
    <source>
        <dbReference type="Proteomes" id="UP001153269"/>
    </source>
</evidence>
<reference evidence="1" key="1">
    <citation type="submission" date="2020-03" db="EMBL/GenBank/DDBJ databases">
        <authorList>
            <person name="Weist P."/>
        </authorList>
    </citation>
    <scope>NUCLEOTIDE SEQUENCE</scope>
</reference>
<keyword evidence="2" id="KW-1185">Reference proteome</keyword>
<dbReference type="Proteomes" id="UP001153269">
    <property type="component" value="Unassembled WGS sequence"/>
</dbReference>
<evidence type="ECO:0000313" key="1">
    <source>
        <dbReference type="EMBL" id="CAB1451783.1"/>
    </source>
</evidence>
<dbReference type="AlphaFoldDB" id="A0A9N7Z129"/>
<organism evidence="1 2">
    <name type="scientific">Pleuronectes platessa</name>
    <name type="common">European plaice</name>
    <dbReference type="NCBI Taxonomy" id="8262"/>
    <lineage>
        <taxon>Eukaryota</taxon>
        <taxon>Metazoa</taxon>
        <taxon>Chordata</taxon>
        <taxon>Craniata</taxon>
        <taxon>Vertebrata</taxon>
        <taxon>Euteleostomi</taxon>
        <taxon>Actinopterygii</taxon>
        <taxon>Neopterygii</taxon>
        <taxon>Teleostei</taxon>
        <taxon>Neoteleostei</taxon>
        <taxon>Acanthomorphata</taxon>
        <taxon>Carangaria</taxon>
        <taxon>Pleuronectiformes</taxon>
        <taxon>Pleuronectoidei</taxon>
        <taxon>Pleuronectidae</taxon>
        <taxon>Pleuronectes</taxon>
    </lineage>
</organism>
<comment type="caution">
    <text evidence="1">The sequence shown here is derived from an EMBL/GenBank/DDBJ whole genome shotgun (WGS) entry which is preliminary data.</text>
</comment>
<gene>
    <name evidence="1" type="ORF">PLEPLA_LOCUS39509</name>
</gene>
<name>A0A9N7Z129_PLEPL</name>
<protein>
    <submittedName>
        <fullName evidence="1">Uncharacterized protein</fullName>
    </submittedName>
</protein>